<dbReference type="SUPFAM" id="SSF103501">
    <property type="entry name" value="Respiratory nitrate reductase 1 gamma chain"/>
    <property type="match status" value="1"/>
</dbReference>
<feature type="domain" description="4Fe-4S ferredoxin-type" evidence="7">
    <location>
        <begin position="267"/>
        <end position="298"/>
    </location>
</feature>
<evidence type="ECO:0000256" key="2">
    <source>
        <dbReference type="ARBA" id="ARBA00022723"/>
    </source>
</evidence>
<feature type="transmembrane region" description="Helical" evidence="6">
    <location>
        <begin position="6"/>
        <end position="25"/>
    </location>
</feature>
<dbReference type="PANTHER" id="PTHR43255:SF1">
    <property type="entry name" value="IRON-SULFUR-BINDING OXIDOREDUCTASE FADF-RELATED"/>
    <property type="match status" value="1"/>
</dbReference>
<sequence length="679" mass="76117">MEWIRVLLFLVLAGTAGYYSLSAFYKRYQYLMLGAQEDRFDDRDARIGGFFKYVLGQAKVLAEPSGIAHMIIFYGFIIISIGAMDFFVFHLTGGHHIPGLGSDVFVFLHEMANILVLISLAIAALRRYVLKPMRLDVTMEAGLIVGMIAFLILTDYVFWGATDALDGHNPGFVAPVAGWVATSIFDGMSENSLTAVKEIFFWLHSAILFYFAVFIPRSKHLHMVGAMFNTYFRKTDATRPKGRLKKLDLEDESIEEFGVGRIDQFSWRQLLDGYACTECGRCHVNCPATLSGTELSPKYLILKMKDHLLTVGDTLVAQKAGTVTGADGTQVEVAATAELPMLIGDVYTENEIWACTTCRACEEACPVFNEHVDKIIDMRRYLVLTEGKAEPEINRAFQNLERQSNEWGQNRKTRGDWAKEMGVRTMAEVDGEVDWLYYVGSSASFDARNQKIAQAFATLLQEAGIDFAILGQEEESDGDTARRLGNEMLYQSLVEANIEIFKEYGIKKIVTTCPHAYNTFKNEYPDFGFELEVVLHHTELLAQLVDEGKLKPEHEVNHTLTFHDSCYLGRYNDIYTAPRYLISIIPGVKLVEMERNRNKSMCCGAGGGGLFKEDTGEQRINVMRTEQAMETGATAIGTACPYCMTMITDGTKAKNVEENLPVYDVVELLSMSVFGTEKH</sequence>
<feature type="transmembrane region" description="Helical" evidence="6">
    <location>
        <begin position="104"/>
        <end position="125"/>
    </location>
</feature>
<dbReference type="SUPFAM" id="SSF46548">
    <property type="entry name" value="alpha-helical ferredoxin"/>
    <property type="match status" value="1"/>
</dbReference>
<feature type="transmembrane region" description="Helical" evidence="6">
    <location>
        <begin position="137"/>
        <end position="159"/>
    </location>
</feature>
<evidence type="ECO:0000256" key="3">
    <source>
        <dbReference type="ARBA" id="ARBA00023002"/>
    </source>
</evidence>
<dbReference type="InterPro" id="IPR051460">
    <property type="entry name" value="HdrC_iron-sulfur_subunit"/>
</dbReference>
<dbReference type="InterPro" id="IPR009051">
    <property type="entry name" value="Helical_ferredxn"/>
</dbReference>
<gene>
    <name evidence="8" type="ORF">C7459_101211</name>
</gene>
<evidence type="ECO:0000259" key="7">
    <source>
        <dbReference type="PROSITE" id="PS51379"/>
    </source>
</evidence>
<keyword evidence="2" id="KW-0479">Metal-binding</keyword>
<keyword evidence="6" id="KW-0812">Transmembrane</keyword>
<keyword evidence="4" id="KW-0408">Iron</keyword>
<dbReference type="Gene3D" id="1.20.950.20">
    <property type="entry name" value="Transmembrane di-heme cytochromes, Chain C"/>
    <property type="match status" value="1"/>
</dbReference>
<dbReference type="InterPro" id="IPR036197">
    <property type="entry name" value="NarG-like_sf"/>
</dbReference>
<feature type="domain" description="4Fe-4S ferredoxin-type" evidence="7">
    <location>
        <begin position="344"/>
        <end position="375"/>
    </location>
</feature>
<evidence type="ECO:0000313" key="9">
    <source>
        <dbReference type="Proteomes" id="UP000245634"/>
    </source>
</evidence>
<evidence type="ECO:0000256" key="5">
    <source>
        <dbReference type="ARBA" id="ARBA00023014"/>
    </source>
</evidence>
<keyword evidence="1" id="KW-0004">4Fe-4S</keyword>
<keyword evidence="6" id="KW-0472">Membrane</keyword>
<dbReference type="RefSeq" id="WP_109685367.1">
    <property type="nucleotide sequence ID" value="NZ_QGGL01000001.1"/>
</dbReference>
<keyword evidence="9" id="KW-1185">Reference proteome</keyword>
<dbReference type="EMBL" id="QGGL01000001">
    <property type="protein sequence ID" value="PWK16347.1"/>
    <property type="molecule type" value="Genomic_DNA"/>
</dbReference>
<comment type="caution">
    <text evidence="8">The sequence shown here is derived from an EMBL/GenBank/DDBJ whole genome shotgun (WGS) entry which is preliminary data.</text>
</comment>
<dbReference type="PROSITE" id="PS00198">
    <property type="entry name" value="4FE4S_FER_1"/>
    <property type="match status" value="1"/>
</dbReference>
<dbReference type="PANTHER" id="PTHR43255">
    <property type="entry name" value="IRON-SULFUR-BINDING OXIDOREDUCTASE FADF-RELATED-RELATED"/>
    <property type="match status" value="1"/>
</dbReference>
<dbReference type="GO" id="GO:0046872">
    <property type="term" value="F:metal ion binding"/>
    <property type="evidence" value="ECO:0007669"/>
    <property type="project" value="UniProtKB-KW"/>
</dbReference>
<dbReference type="GO" id="GO:0016491">
    <property type="term" value="F:oxidoreductase activity"/>
    <property type="evidence" value="ECO:0007669"/>
    <property type="project" value="UniProtKB-KW"/>
</dbReference>
<dbReference type="PROSITE" id="PS51379">
    <property type="entry name" value="4FE4S_FER_2"/>
    <property type="match status" value="2"/>
</dbReference>
<dbReference type="InterPro" id="IPR017896">
    <property type="entry name" value="4Fe4S_Fe-S-bd"/>
</dbReference>
<dbReference type="Gene3D" id="1.10.1060.10">
    <property type="entry name" value="Alpha-helical ferredoxin"/>
    <property type="match status" value="1"/>
</dbReference>
<organism evidence="8 9">
    <name type="scientific">Tumebacillus permanentifrigoris</name>
    <dbReference type="NCBI Taxonomy" id="378543"/>
    <lineage>
        <taxon>Bacteria</taxon>
        <taxon>Bacillati</taxon>
        <taxon>Bacillota</taxon>
        <taxon>Bacilli</taxon>
        <taxon>Bacillales</taxon>
        <taxon>Alicyclobacillaceae</taxon>
        <taxon>Tumebacillus</taxon>
    </lineage>
</organism>
<dbReference type="InterPro" id="IPR017900">
    <property type="entry name" value="4Fe4S_Fe_S_CS"/>
</dbReference>
<evidence type="ECO:0000256" key="6">
    <source>
        <dbReference type="SAM" id="Phobius"/>
    </source>
</evidence>
<dbReference type="Pfam" id="PF02754">
    <property type="entry name" value="CCG"/>
    <property type="match status" value="2"/>
</dbReference>
<dbReference type="OrthoDB" id="9794954at2"/>
<keyword evidence="6" id="KW-1133">Transmembrane helix</keyword>
<feature type="transmembrane region" description="Helical" evidence="6">
    <location>
        <begin position="199"/>
        <end position="215"/>
    </location>
</feature>
<evidence type="ECO:0000256" key="4">
    <source>
        <dbReference type="ARBA" id="ARBA00023004"/>
    </source>
</evidence>
<dbReference type="Pfam" id="PF13187">
    <property type="entry name" value="Fer4_9"/>
    <property type="match status" value="1"/>
</dbReference>
<keyword evidence="5" id="KW-0411">Iron-sulfur</keyword>
<dbReference type="Proteomes" id="UP000245634">
    <property type="component" value="Unassembled WGS sequence"/>
</dbReference>
<protein>
    <submittedName>
        <fullName evidence="8">Fe-S oxidoreductase</fullName>
    </submittedName>
</protein>
<dbReference type="AlphaFoldDB" id="A0A316DDN9"/>
<evidence type="ECO:0000256" key="1">
    <source>
        <dbReference type="ARBA" id="ARBA00022485"/>
    </source>
</evidence>
<dbReference type="InterPro" id="IPR004017">
    <property type="entry name" value="Cys_rich_dom"/>
</dbReference>
<evidence type="ECO:0000313" key="8">
    <source>
        <dbReference type="EMBL" id="PWK16347.1"/>
    </source>
</evidence>
<accession>A0A316DDN9</accession>
<dbReference type="GO" id="GO:0051539">
    <property type="term" value="F:4 iron, 4 sulfur cluster binding"/>
    <property type="evidence" value="ECO:0007669"/>
    <property type="project" value="UniProtKB-KW"/>
</dbReference>
<name>A0A316DDN9_9BACL</name>
<reference evidence="8 9" key="1">
    <citation type="submission" date="2018-05" db="EMBL/GenBank/DDBJ databases">
        <title>Genomic Encyclopedia of Type Strains, Phase IV (KMG-IV): sequencing the most valuable type-strain genomes for metagenomic binning, comparative biology and taxonomic classification.</title>
        <authorList>
            <person name="Goeker M."/>
        </authorList>
    </citation>
    <scope>NUCLEOTIDE SEQUENCE [LARGE SCALE GENOMIC DNA]</scope>
    <source>
        <strain evidence="8 9">DSM 18773</strain>
    </source>
</reference>
<dbReference type="GO" id="GO:0005886">
    <property type="term" value="C:plasma membrane"/>
    <property type="evidence" value="ECO:0007669"/>
    <property type="project" value="TreeGrafter"/>
</dbReference>
<proteinExistence type="predicted"/>
<keyword evidence="3" id="KW-0560">Oxidoreductase</keyword>
<feature type="transmembrane region" description="Helical" evidence="6">
    <location>
        <begin position="71"/>
        <end position="92"/>
    </location>
</feature>